<keyword evidence="3" id="KW-1185">Reference proteome</keyword>
<accession>A0AA87Z5D2</accession>
<evidence type="ECO:0000256" key="1">
    <source>
        <dbReference type="SAM" id="MobiDB-lite"/>
    </source>
</evidence>
<reference evidence="2" key="1">
    <citation type="submission" date="2023-07" db="EMBL/GenBank/DDBJ databases">
        <title>draft genome sequence of fig (Ficus carica).</title>
        <authorList>
            <person name="Takahashi T."/>
            <person name="Nishimura K."/>
        </authorList>
    </citation>
    <scope>NUCLEOTIDE SEQUENCE</scope>
</reference>
<sequence length="104" mass="11940">MPLQSEARKENEMCARQGGIEFKGKVYKRKYPRQEDRLPDPKQSQEPEPMANLENEAQSGQMNDECYGNRLPLEILGLEQVWQPSQKTQESAGAAREIVPECLY</sequence>
<name>A0AA87Z5D2_FICCA</name>
<organism evidence="2 3">
    <name type="scientific">Ficus carica</name>
    <name type="common">Common fig</name>
    <dbReference type="NCBI Taxonomy" id="3494"/>
    <lineage>
        <taxon>Eukaryota</taxon>
        <taxon>Viridiplantae</taxon>
        <taxon>Streptophyta</taxon>
        <taxon>Embryophyta</taxon>
        <taxon>Tracheophyta</taxon>
        <taxon>Spermatophyta</taxon>
        <taxon>Magnoliopsida</taxon>
        <taxon>eudicotyledons</taxon>
        <taxon>Gunneridae</taxon>
        <taxon>Pentapetalae</taxon>
        <taxon>rosids</taxon>
        <taxon>fabids</taxon>
        <taxon>Rosales</taxon>
        <taxon>Moraceae</taxon>
        <taxon>Ficeae</taxon>
        <taxon>Ficus</taxon>
    </lineage>
</organism>
<feature type="region of interest" description="Disordered" evidence="1">
    <location>
        <begin position="25"/>
        <end position="66"/>
    </location>
</feature>
<dbReference type="Proteomes" id="UP001187192">
    <property type="component" value="Unassembled WGS sequence"/>
</dbReference>
<protein>
    <submittedName>
        <fullName evidence="2">Uncharacterized protein</fullName>
    </submittedName>
</protein>
<evidence type="ECO:0000313" key="2">
    <source>
        <dbReference type="EMBL" id="GMN19123.1"/>
    </source>
</evidence>
<feature type="compositionally biased region" description="Basic and acidic residues" evidence="1">
    <location>
        <begin position="32"/>
        <end position="45"/>
    </location>
</feature>
<comment type="caution">
    <text evidence="2">The sequence shown here is derived from an EMBL/GenBank/DDBJ whole genome shotgun (WGS) entry which is preliminary data.</text>
</comment>
<dbReference type="EMBL" id="BTGU01001220">
    <property type="protein sequence ID" value="GMN19123.1"/>
    <property type="molecule type" value="Genomic_DNA"/>
</dbReference>
<evidence type="ECO:0000313" key="3">
    <source>
        <dbReference type="Proteomes" id="UP001187192"/>
    </source>
</evidence>
<proteinExistence type="predicted"/>
<gene>
    <name evidence="2" type="ORF">TIFTF001_039726</name>
</gene>
<dbReference type="AlphaFoldDB" id="A0AA87Z5D2"/>